<evidence type="ECO:0000259" key="6">
    <source>
        <dbReference type="Pfam" id="PF00288"/>
    </source>
</evidence>
<dbReference type="Pfam" id="PF08544">
    <property type="entry name" value="GHMP_kinases_C"/>
    <property type="match status" value="1"/>
</dbReference>
<dbReference type="InterPro" id="IPR001174">
    <property type="entry name" value="HddA/FKP"/>
</dbReference>
<dbReference type="InterPro" id="IPR052203">
    <property type="entry name" value="GHMP_Kinase-Related"/>
</dbReference>
<gene>
    <name evidence="8" type="ORF">RJ45_07885</name>
</gene>
<dbReference type="AlphaFoldDB" id="A0A0B9H5Q5"/>
<evidence type="ECO:0000256" key="2">
    <source>
        <dbReference type="ARBA" id="ARBA00022741"/>
    </source>
</evidence>
<dbReference type="PANTHER" id="PTHR32463">
    <property type="entry name" value="L-FUCOSE KINASE"/>
    <property type="match status" value="1"/>
</dbReference>
<evidence type="ECO:0000256" key="5">
    <source>
        <dbReference type="ARBA" id="ARBA00038121"/>
    </source>
</evidence>
<evidence type="ECO:0000313" key="9">
    <source>
        <dbReference type="Proteomes" id="UP000031278"/>
    </source>
</evidence>
<dbReference type="Gene3D" id="3.30.230.120">
    <property type="match status" value="1"/>
</dbReference>
<keyword evidence="4" id="KW-0067">ATP-binding</keyword>
<dbReference type="InterPro" id="IPR013750">
    <property type="entry name" value="GHMP_kinase_C_dom"/>
</dbReference>
<keyword evidence="1" id="KW-0808">Transferase</keyword>
<evidence type="ECO:0000256" key="3">
    <source>
        <dbReference type="ARBA" id="ARBA00022777"/>
    </source>
</evidence>
<feature type="domain" description="GHMP kinase C-terminal" evidence="7">
    <location>
        <begin position="248"/>
        <end position="320"/>
    </location>
</feature>
<dbReference type="InterPro" id="IPR036554">
    <property type="entry name" value="GHMP_kinase_C_sf"/>
</dbReference>
<dbReference type="Pfam" id="PF00288">
    <property type="entry name" value="GHMP_kinases_N"/>
    <property type="match status" value="1"/>
</dbReference>
<dbReference type="SUPFAM" id="SSF54211">
    <property type="entry name" value="Ribosomal protein S5 domain 2-like"/>
    <property type="match status" value="1"/>
</dbReference>
<proteinExistence type="inferred from homology"/>
<evidence type="ECO:0000259" key="7">
    <source>
        <dbReference type="Pfam" id="PF08544"/>
    </source>
</evidence>
<evidence type="ECO:0000256" key="1">
    <source>
        <dbReference type="ARBA" id="ARBA00022679"/>
    </source>
</evidence>
<dbReference type="PRINTS" id="PR00960">
    <property type="entry name" value="LMBPPROTEIN"/>
</dbReference>
<feature type="domain" description="GHMP kinase N-terminal" evidence="6">
    <location>
        <begin position="83"/>
        <end position="169"/>
    </location>
</feature>
<dbReference type="PANTHER" id="PTHR32463:SF0">
    <property type="entry name" value="L-FUCOSE KINASE"/>
    <property type="match status" value="1"/>
</dbReference>
<organism evidence="8 9">
    <name type="scientific">Photobacterium gaetbulicola</name>
    <dbReference type="NCBI Taxonomy" id="1295392"/>
    <lineage>
        <taxon>Bacteria</taxon>
        <taxon>Pseudomonadati</taxon>
        <taxon>Pseudomonadota</taxon>
        <taxon>Gammaproteobacteria</taxon>
        <taxon>Vibrionales</taxon>
        <taxon>Vibrionaceae</taxon>
        <taxon>Photobacterium</taxon>
    </lineage>
</organism>
<evidence type="ECO:0000313" key="8">
    <source>
        <dbReference type="EMBL" id="KHT64187.1"/>
    </source>
</evidence>
<name>A0A0B9H5Q5_9GAMM</name>
<dbReference type="SUPFAM" id="SSF55060">
    <property type="entry name" value="GHMP Kinase, C-terminal domain"/>
    <property type="match status" value="1"/>
</dbReference>
<keyword evidence="3" id="KW-0418">Kinase</keyword>
<dbReference type="InterPro" id="IPR014606">
    <property type="entry name" value="Heptose_7-P_kinase"/>
</dbReference>
<evidence type="ECO:0000256" key="4">
    <source>
        <dbReference type="ARBA" id="ARBA00022840"/>
    </source>
</evidence>
<dbReference type="InterPro" id="IPR020568">
    <property type="entry name" value="Ribosomal_Su5_D2-typ_SF"/>
</dbReference>
<sequence length="342" mass="37859">MIVRSRSPLRLGLAGGGTDLSPYCDKYGGCILNATIDMYAHCTIEMDTSKSGVSFYAQDLDEQYHSKLTGLLPIDEKLVLHKAVYNRVIADYNEGNPLPVTVYTHCDAPPGSGLGSSSTMVVTMISAYQKLLNLPLGEYDIARLAYDIERNDCQLSGGKQDQYATTFGGFNFMEFYDENRVLVNPLRIRRSIINELESQLILYFTGVSRSSAKIIDDQVKNTNDNTEKPLQAMHEVKQLAFEMKERLLHSDVSGMSQLFYDSWLAKKATSPSISTPLIEQIEDRAMSAGAKSLKISGAGGGGFMMIFVDPLKRIAVETALADLEGEIHSFNFTQEGTQSWKV</sequence>
<dbReference type="InterPro" id="IPR006204">
    <property type="entry name" value="GHMP_kinase_N_dom"/>
</dbReference>
<dbReference type="GO" id="GO:0042352">
    <property type="term" value="P:GDP-L-fucose salvage"/>
    <property type="evidence" value="ECO:0007669"/>
    <property type="project" value="TreeGrafter"/>
</dbReference>
<accession>A0A0B9H5Q5</accession>
<dbReference type="PIRSF" id="PIRSF036406">
    <property type="entry name" value="Hept_kin"/>
    <property type="match status" value="1"/>
</dbReference>
<dbReference type="Proteomes" id="UP000031278">
    <property type="component" value="Unassembled WGS sequence"/>
</dbReference>
<comment type="similarity">
    <text evidence="5">Belongs to the GHMP kinase family.</text>
</comment>
<dbReference type="GO" id="GO:0050201">
    <property type="term" value="F:fucokinase activity"/>
    <property type="evidence" value="ECO:0007669"/>
    <property type="project" value="TreeGrafter"/>
</dbReference>
<dbReference type="GO" id="GO:0005524">
    <property type="term" value="F:ATP binding"/>
    <property type="evidence" value="ECO:0007669"/>
    <property type="project" value="UniProtKB-KW"/>
</dbReference>
<dbReference type="RefSeq" id="WP_039460449.1">
    <property type="nucleotide sequence ID" value="NZ_JWLZ01000113.1"/>
</dbReference>
<reference evidence="8 9" key="1">
    <citation type="submission" date="2014-12" db="EMBL/GenBank/DDBJ databases">
        <title>Genome sequencing of Photobacterium gaetbulicola AD005a.</title>
        <authorList>
            <person name="Adrian T.G.S."/>
            <person name="Chan K.G."/>
        </authorList>
    </citation>
    <scope>NUCLEOTIDE SEQUENCE [LARGE SCALE GENOMIC DNA]</scope>
    <source>
        <strain evidence="8 9">AD005a</strain>
    </source>
</reference>
<keyword evidence="2" id="KW-0547">Nucleotide-binding</keyword>
<comment type="caution">
    <text evidence="8">The sequence shown here is derived from an EMBL/GenBank/DDBJ whole genome shotgun (WGS) entry which is preliminary data.</text>
</comment>
<protein>
    <submittedName>
        <fullName evidence="8">Dehydrogenase</fullName>
    </submittedName>
</protein>
<dbReference type="EMBL" id="JWLZ01000113">
    <property type="protein sequence ID" value="KHT64187.1"/>
    <property type="molecule type" value="Genomic_DNA"/>
</dbReference>